<evidence type="ECO:0000256" key="3">
    <source>
        <dbReference type="ARBA" id="ARBA00022679"/>
    </source>
</evidence>
<feature type="domain" description="Glycosyl transferase family 1" evidence="4">
    <location>
        <begin position="231"/>
        <end position="386"/>
    </location>
</feature>
<dbReference type="InterPro" id="IPR001296">
    <property type="entry name" value="Glyco_trans_1"/>
</dbReference>
<evidence type="ECO:0000313" key="6">
    <source>
        <dbReference type="EMBL" id="TLH68300.1"/>
    </source>
</evidence>
<evidence type="ECO:0000256" key="2">
    <source>
        <dbReference type="ARBA" id="ARBA00022676"/>
    </source>
</evidence>
<dbReference type="Proteomes" id="UP000309984">
    <property type="component" value="Unassembled WGS sequence"/>
</dbReference>
<dbReference type="Pfam" id="PF00534">
    <property type="entry name" value="Glycos_transf_1"/>
    <property type="match status" value="1"/>
</dbReference>
<dbReference type="SUPFAM" id="SSF53756">
    <property type="entry name" value="UDP-Glycosyltransferase/glycogen phosphorylase"/>
    <property type="match status" value="1"/>
</dbReference>
<evidence type="ECO:0000256" key="1">
    <source>
        <dbReference type="ARBA" id="ARBA00009481"/>
    </source>
</evidence>
<comment type="similarity">
    <text evidence="1">Belongs to the glycosyltransferase group 1 family. Glycosyltransferase 4 subfamily.</text>
</comment>
<evidence type="ECO:0000313" key="7">
    <source>
        <dbReference type="Proteomes" id="UP000309984"/>
    </source>
</evidence>
<reference evidence="6 7" key="1">
    <citation type="submission" date="2018-01" db="EMBL/GenBank/DDBJ databases">
        <title>Comparative genomics of Mycobacterium mucogenicum and Mycobacterium neoaurum clade members emphasizing tRNA and non-coding RNA.</title>
        <authorList>
            <person name="Behra P.R.K."/>
            <person name="Pettersson B.M.F."/>
            <person name="Das S."/>
            <person name="Dasgupta S."/>
            <person name="Kirsebom L.A."/>
        </authorList>
    </citation>
    <scope>NUCLEOTIDE SEQUENCE [LARGE SCALE GENOMIC DNA]</scope>
    <source>
        <strain evidence="6 7">DSM 45104</strain>
    </source>
</reference>
<protein>
    <submittedName>
        <fullName evidence="6">Glycosyltransferase</fullName>
    </submittedName>
</protein>
<dbReference type="CDD" id="cd03801">
    <property type="entry name" value="GT4_PimA-like"/>
    <property type="match status" value="1"/>
</dbReference>
<feature type="domain" description="Glycosyltransferase subfamily 4-like N-terminal" evidence="5">
    <location>
        <begin position="63"/>
        <end position="221"/>
    </location>
</feature>
<evidence type="ECO:0000259" key="5">
    <source>
        <dbReference type="Pfam" id="PF13439"/>
    </source>
</evidence>
<dbReference type="InterPro" id="IPR028098">
    <property type="entry name" value="Glyco_trans_4-like_N"/>
</dbReference>
<dbReference type="GO" id="GO:0016757">
    <property type="term" value="F:glycosyltransferase activity"/>
    <property type="evidence" value="ECO:0007669"/>
    <property type="project" value="UniProtKB-KW"/>
</dbReference>
<dbReference type="Gene3D" id="3.40.50.2000">
    <property type="entry name" value="Glycogen Phosphorylase B"/>
    <property type="match status" value="2"/>
</dbReference>
<dbReference type="PANTHER" id="PTHR12526">
    <property type="entry name" value="GLYCOSYLTRANSFERASE"/>
    <property type="match status" value="1"/>
</dbReference>
<keyword evidence="7" id="KW-1185">Reference proteome</keyword>
<dbReference type="Pfam" id="PF13439">
    <property type="entry name" value="Glyco_transf_4"/>
    <property type="match status" value="1"/>
</dbReference>
<sequence length="414" mass="43406">MCGHRGHAGVCALAVRGGVRGRAVRRRCVHAETARPAAVVATAACAVGVTVASIVFVNRAGRVSGAEVVLLRLIQAALERGDQVRVISPVGVLADRLPASVAHSEIDELDLGGASGVARMMALGALARRWLRAAAVIRRTVGAHDVVIVNSLLALPAARFARLRQGVSWLVHDTIDEAKQRAMVRIGRPAIRRAVAVSPPTAAPVQQLGLEVSVSPLGVDIPGVRAQRRARPQPVIGIMGVITPWKGHQVLLQALTQIPGVRCEVAGSAFHADADYLTELQHFSSAELDGRVDFLGHVDPVATVLNWDILVNASTSPEAGPIVALEAMSVGVPVIATDHGGSSWLLRDGAGVLVPVGDADALGAAISAVLENPSGVAEMVERAYERVCADHDARLAFPAMLDALMPDGLRQVRR</sequence>
<dbReference type="EMBL" id="POTM01000031">
    <property type="protein sequence ID" value="TLH68300.1"/>
    <property type="molecule type" value="Genomic_DNA"/>
</dbReference>
<dbReference type="AlphaFoldDB" id="A0AA94RFQ3"/>
<comment type="caution">
    <text evidence="6">The sequence shown here is derived from an EMBL/GenBank/DDBJ whole genome shotgun (WGS) entry which is preliminary data.</text>
</comment>
<name>A0AA94RFQ3_9MYCO</name>
<proteinExistence type="inferred from homology"/>
<dbReference type="PANTHER" id="PTHR12526:SF640">
    <property type="entry name" value="COLANIC ACID BIOSYNTHESIS GLYCOSYLTRANSFERASE WCAL-RELATED"/>
    <property type="match status" value="1"/>
</dbReference>
<evidence type="ECO:0000259" key="4">
    <source>
        <dbReference type="Pfam" id="PF00534"/>
    </source>
</evidence>
<organism evidence="6 7">
    <name type="scientific">Mycolicibacterium phocaicum</name>
    <dbReference type="NCBI Taxonomy" id="319706"/>
    <lineage>
        <taxon>Bacteria</taxon>
        <taxon>Bacillati</taxon>
        <taxon>Actinomycetota</taxon>
        <taxon>Actinomycetes</taxon>
        <taxon>Mycobacteriales</taxon>
        <taxon>Mycobacteriaceae</taxon>
        <taxon>Mycolicibacterium</taxon>
    </lineage>
</organism>
<accession>A0AA94RFQ3</accession>
<gene>
    <name evidence="6" type="ORF">C1S79_13140</name>
</gene>
<keyword evidence="3" id="KW-0808">Transferase</keyword>
<keyword evidence="2" id="KW-0328">Glycosyltransferase</keyword>